<dbReference type="EMBL" id="CP000472">
    <property type="protein sequence ID" value="ACJ29549.1"/>
    <property type="molecule type" value="Genomic_DNA"/>
</dbReference>
<gene>
    <name evidence="1" type="ordered locus">swp_2823</name>
</gene>
<accession>B8CPH4</accession>
<dbReference type="HOGENOM" id="CLU_3375968_0_0_6"/>
<sequence length="34" mass="3779">MASQRLQQAELAQVTLLQVGQQVRPTSFPNVQLV</sequence>
<reference evidence="1 2" key="1">
    <citation type="journal article" date="2008" name="PLoS ONE">
        <title>Environmental adaptation: genomic analysis of the piezotolerant and psychrotolerant deep-sea iron reducing bacterium Shewanella piezotolerans WP3.</title>
        <authorList>
            <person name="Wang F."/>
            <person name="Wang J."/>
            <person name="Jian H."/>
            <person name="Zhang B."/>
            <person name="Li S."/>
            <person name="Wang F."/>
            <person name="Zeng X."/>
            <person name="Gao L."/>
            <person name="Bartlett D.H."/>
            <person name="Yu J."/>
            <person name="Hu S."/>
            <person name="Xiao X."/>
        </authorList>
    </citation>
    <scope>NUCLEOTIDE SEQUENCE [LARGE SCALE GENOMIC DNA]</scope>
    <source>
        <strain evidence="2">WP3 / JCM 13877</strain>
    </source>
</reference>
<name>B8CPH4_SHEPW</name>
<proteinExistence type="predicted"/>
<evidence type="ECO:0000313" key="2">
    <source>
        <dbReference type="Proteomes" id="UP000000753"/>
    </source>
</evidence>
<protein>
    <submittedName>
        <fullName evidence="1">Uncharacterized protein</fullName>
    </submittedName>
</protein>
<keyword evidence="2" id="KW-1185">Reference proteome</keyword>
<dbReference type="AlphaFoldDB" id="B8CPH4"/>
<organism evidence="1 2">
    <name type="scientific">Shewanella piezotolerans (strain WP3 / JCM 13877)</name>
    <dbReference type="NCBI Taxonomy" id="225849"/>
    <lineage>
        <taxon>Bacteria</taxon>
        <taxon>Pseudomonadati</taxon>
        <taxon>Pseudomonadota</taxon>
        <taxon>Gammaproteobacteria</taxon>
        <taxon>Alteromonadales</taxon>
        <taxon>Shewanellaceae</taxon>
        <taxon>Shewanella</taxon>
    </lineage>
</organism>
<evidence type="ECO:0000313" key="1">
    <source>
        <dbReference type="EMBL" id="ACJ29549.1"/>
    </source>
</evidence>
<dbReference type="KEGG" id="swp:swp_2823"/>
<dbReference type="Proteomes" id="UP000000753">
    <property type="component" value="Chromosome"/>
</dbReference>